<accession>A0A183SVS6</accession>
<dbReference type="Proteomes" id="UP000275846">
    <property type="component" value="Unassembled WGS sequence"/>
</dbReference>
<evidence type="ECO:0000256" key="1">
    <source>
        <dbReference type="PROSITE-ProRule" id="PRU00042"/>
    </source>
</evidence>
<dbReference type="InterPro" id="IPR013087">
    <property type="entry name" value="Znf_C2H2_type"/>
</dbReference>
<evidence type="ECO:0000313" key="5">
    <source>
        <dbReference type="WBParaSite" id="SSLN_0000865401-mRNA-1"/>
    </source>
</evidence>
<dbReference type="PROSITE" id="PS00028">
    <property type="entry name" value="ZINC_FINGER_C2H2_1"/>
    <property type="match status" value="1"/>
</dbReference>
<keyword evidence="1" id="KW-0479">Metal-binding</keyword>
<evidence type="ECO:0000313" key="4">
    <source>
        <dbReference type="Proteomes" id="UP000275846"/>
    </source>
</evidence>
<proteinExistence type="predicted"/>
<dbReference type="GO" id="GO:0008270">
    <property type="term" value="F:zinc ion binding"/>
    <property type="evidence" value="ECO:0007669"/>
    <property type="project" value="UniProtKB-KW"/>
</dbReference>
<evidence type="ECO:0000259" key="2">
    <source>
        <dbReference type="PROSITE" id="PS50157"/>
    </source>
</evidence>
<evidence type="ECO:0000313" key="3">
    <source>
        <dbReference type="EMBL" id="VDL94709.1"/>
    </source>
</evidence>
<gene>
    <name evidence="3" type="ORF">SSLN_LOCUS8324</name>
</gene>
<protein>
    <submittedName>
        <fullName evidence="5">C2H2-type domain-containing protein</fullName>
    </submittedName>
</protein>
<sequence>MEVYQPQHRYLGAHYSKKRIIVLYPSNHSRTDWQPSSLRLLAYYGGWNCSDCFQSGDQDPTTTTIRTNDNNFIDAPPPTITDTILPPPPPAPITATNNTCATPTTLVASSDYLTPATFTTTTAPSTSNVDSILTCPHCDHTFTSHIDLAGHLQIHRTENGELVPG</sequence>
<name>A0A183SVS6_SCHSO</name>
<organism evidence="5">
    <name type="scientific">Schistocephalus solidus</name>
    <name type="common">Tapeworm</name>
    <dbReference type="NCBI Taxonomy" id="70667"/>
    <lineage>
        <taxon>Eukaryota</taxon>
        <taxon>Metazoa</taxon>
        <taxon>Spiralia</taxon>
        <taxon>Lophotrochozoa</taxon>
        <taxon>Platyhelminthes</taxon>
        <taxon>Cestoda</taxon>
        <taxon>Eucestoda</taxon>
        <taxon>Diphyllobothriidea</taxon>
        <taxon>Diphyllobothriidae</taxon>
        <taxon>Schistocephalus</taxon>
    </lineage>
</organism>
<keyword evidence="1" id="KW-0862">Zinc</keyword>
<dbReference type="SMART" id="SM00355">
    <property type="entry name" value="ZnF_C2H2"/>
    <property type="match status" value="1"/>
</dbReference>
<dbReference type="AlphaFoldDB" id="A0A183SVS6"/>
<dbReference type="WBParaSite" id="SSLN_0000865401-mRNA-1">
    <property type="protein sequence ID" value="SSLN_0000865401-mRNA-1"/>
    <property type="gene ID" value="SSLN_0000865401"/>
</dbReference>
<feature type="domain" description="C2H2-type" evidence="2">
    <location>
        <begin position="133"/>
        <end position="160"/>
    </location>
</feature>
<reference evidence="3 4" key="2">
    <citation type="submission" date="2018-11" db="EMBL/GenBank/DDBJ databases">
        <authorList>
            <consortium name="Pathogen Informatics"/>
        </authorList>
    </citation>
    <scope>NUCLEOTIDE SEQUENCE [LARGE SCALE GENOMIC DNA]</scope>
    <source>
        <strain evidence="3 4">NST_G2</strain>
    </source>
</reference>
<reference evidence="5" key="1">
    <citation type="submission" date="2016-06" db="UniProtKB">
        <authorList>
            <consortium name="WormBaseParasite"/>
        </authorList>
    </citation>
    <scope>IDENTIFICATION</scope>
</reference>
<dbReference type="EMBL" id="UYSU01034595">
    <property type="protein sequence ID" value="VDL94709.1"/>
    <property type="molecule type" value="Genomic_DNA"/>
</dbReference>
<keyword evidence="1" id="KW-0863">Zinc-finger</keyword>
<dbReference type="PROSITE" id="PS50157">
    <property type="entry name" value="ZINC_FINGER_C2H2_2"/>
    <property type="match status" value="1"/>
</dbReference>
<keyword evidence="4" id="KW-1185">Reference proteome</keyword>